<dbReference type="Proteomes" id="UP000748025">
    <property type="component" value="Unassembled WGS sequence"/>
</dbReference>
<reference evidence="2" key="1">
    <citation type="journal article" date="2020" name="bioRxiv">
        <title>Whole genome comparisons of ergot fungi reveals the divergence and evolution of species within the genus Claviceps are the result of varying mechanisms driving genome evolution and host range expansion.</title>
        <authorList>
            <person name="Wyka S.A."/>
            <person name="Mondo S.J."/>
            <person name="Liu M."/>
            <person name="Dettman J."/>
            <person name="Nalam V."/>
            <person name="Broders K.D."/>
        </authorList>
    </citation>
    <scope>NUCLEOTIDE SEQUENCE</scope>
    <source>
        <strain evidence="2">CCC 602</strain>
    </source>
</reference>
<dbReference type="OrthoDB" id="3357341at2759"/>
<gene>
    <name evidence="2" type="ORF">E4U43_001942</name>
</gene>
<feature type="region of interest" description="Disordered" evidence="1">
    <location>
        <begin position="357"/>
        <end position="501"/>
    </location>
</feature>
<feature type="compositionally biased region" description="Low complexity" evidence="1">
    <location>
        <begin position="262"/>
        <end position="312"/>
    </location>
</feature>
<evidence type="ECO:0000313" key="2">
    <source>
        <dbReference type="EMBL" id="KAG5999644.1"/>
    </source>
</evidence>
<name>A0A9P7N9D1_9HYPO</name>
<feature type="compositionally biased region" description="Basic and acidic residues" evidence="1">
    <location>
        <begin position="357"/>
        <end position="377"/>
    </location>
</feature>
<protein>
    <submittedName>
        <fullName evidence="2">Uncharacterized protein</fullName>
    </submittedName>
</protein>
<sequence>MLDVNLPTYTHQPSANNPLDSILYLTHNGSEPSPEYLLKRPARSDARGRFALGLFDVRCPSVVYAEVLVKAEWTSPNLSASELSAHGGISPTRTSFVPDTFDIMLYNPDQRITVRHNHGSWGKSETWEFEVPERSFRIPSASEMDRDSTLLVSDLAPRVVFRWKRDGRLSRDMSCYMCGWSMDGKKSKEPDITVAMFRAAKNGSIVTVYEPNMARVPVEDRKGLEVALILGAEVVRDLYLVPKHDPFNTGGAGGSKLPGRISPPSSSQQQSVLPNRPGRSASASAAGALGLGILPPGQQQQQQQGHGRASSSVDAETKMLQAIVAEENRLAQAREAREREKRDREEQDRIRKMLQQEEDVRRRRREAEVERETERLRKQYGVQLSPPPAPPLPPRPNSNPQNQHHYVSGALGWGQPPAPPPPQQQQQQQQQAAMPPRPNSAEPSSSSYHAGNAASEPNKKHSNRLSALLGPYSGSSGVRVSGFFHRLDGDKRKKVERKRSL</sequence>
<comment type="caution">
    <text evidence="2">The sequence shown here is derived from an EMBL/GenBank/DDBJ whole genome shotgun (WGS) entry which is preliminary data.</text>
</comment>
<keyword evidence="3" id="KW-1185">Reference proteome</keyword>
<evidence type="ECO:0000256" key="1">
    <source>
        <dbReference type="SAM" id="MobiDB-lite"/>
    </source>
</evidence>
<feature type="region of interest" description="Disordered" evidence="1">
    <location>
        <begin position="248"/>
        <end position="314"/>
    </location>
</feature>
<feature type="compositionally biased region" description="Low complexity" evidence="1">
    <location>
        <begin position="473"/>
        <end position="482"/>
    </location>
</feature>
<proteinExistence type="predicted"/>
<evidence type="ECO:0000313" key="3">
    <source>
        <dbReference type="Proteomes" id="UP000748025"/>
    </source>
</evidence>
<organism evidence="2 3">
    <name type="scientific">Claviceps pusilla</name>
    <dbReference type="NCBI Taxonomy" id="123648"/>
    <lineage>
        <taxon>Eukaryota</taxon>
        <taxon>Fungi</taxon>
        <taxon>Dikarya</taxon>
        <taxon>Ascomycota</taxon>
        <taxon>Pezizomycotina</taxon>
        <taxon>Sordariomycetes</taxon>
        <taxon>Hypocreomycetidae</taxon>
        <taxon>Hypocreales</taxon>
        <taxon>Clavicipitaceae</taxon>
        <taxon>Claviceps</taxon>
    </lineage>
</organism>
<feature type="compositionally biased region" description="Pro residues" evidence="1">
    <location>
        <begin position="385"/>
        <end position="397"/>
    </location>
</feature>
<feature type="compositionally biased region" description="Basic and acidic residues" evidence="1">
    <location>
        <begin position="485"/>
        <end position="501"/>
    </location>
</feature>
<feature type="compositionally biased region" description="Low complexity" evidence="1">
    <location>
        <begin position="424"/>
        <end position="434"/>
    </location>
</feature>
<dbReference type="EMBL" id="SRPW01001655">
    <property type="protein sequence ID" value="KAG5999644.1"/>
    <property type="molecule type" value="Genomic_DNA"/>
</dbReference>
<accession>A0A9P7N9D1</accession>
<dbReference type="AlphaFoldDB" id="A0A9P7N9D1"/>